<sequence length="122" mass="13532">MRSTFKLTLLDPSPPSSPSQVLEFGLLILAIGAILFVILSISVMYKRIGFSPGEYEGAERWDALDDQTLYSVKTEQMPFNQQANISNSSPNNNINPFKQPIPDTVDNSRYTHVGDAVGITKR</sequence>
<reference evidence="4" key="1">
    <citation type="journal article" date="2023" name="Commun. Biol.">
        <title>Genome analysis of Parmales, the sister group of diatoms, reveals the evolutionary specialization of diatoms from phago-mixotrophs to photoautotrophs.</title>
        <authorList>
            <person name="Ban H."/>
            <person name="Sato S."/>
            <person name="Yoshikawa S."/>
            <person name="Yamada K."/>
            <person name="Nakamura Y."/>
            <person name="Ichinomiya M."/>
            <person name="Sato N."/>
            <person name="Blanc-Mathieu R."/>
            <person name="Endo H."/>
            <person name="Kuwata A."/>
            <person name="Ogata H."/>
        </authorList>
    </citation>
    <scope>NUCLEOTIDE SEQUENCE [LARGE SCALE GENOMIC DNA]</scope>
</reference>
<gene>
    <name evidence="3" type="ORF">TL16_g02728</name>
</gene>
<accession>A0A9W7E1R9</accession>
<proteinExistence type="predicted"/>
<feature type="transmembrane region" description="Helical" evidence="2">
    <location>
        <begin position="24"/>
        <end position="45"/>
    </location>
</feature>
<organism evidence="3 4">
    <name type="scientific">Triparma laevis f. inornata</name>
    <dbReference type="NCBI Taxonomy" id="1714386"/>
    <lineage>
        <taxon>Eukaryota</taxon>
        <taxon>Sar</taxon>
        <taxon>Stramenopiles</taxon>
        <taxon>Ochrophyta</taxon>
        <taxon>Bolidophyceae</taxon>
        <taxon>Parmales</taxon>
        <taxon>Triparmaceae</taxon>
        <taxon>Triparma</taxon>
    </lineage>
</organism>
<evidence type="ECO:0000313" key="4">
    <source>
        <dbReference type="Proteomes" id="UP001162640"/>
    </source>
</evidence>
<evidence type="ECO:0000313" key="3">
    <source>
        <dbReference type="EMBL" id="GMH58963.1"/>
    </source>
</evidence>
<dbReference type="Proteomes" id="UP001162640">
    <property type="component" value="Unassembled WGS sequence"/>
</dbReference>
<feature type="region of interest" description="Disordered" evidence="1">
    <location>
        <begin position="82"/>
        <end position="107"/>
    </location>
</feature>
<keyword evidence="2" id="KW-0472">Membrane</keyword>
<keyword evidence="2" id="KW-1133">Transmembrane helix</keyword>
<comment type="caution">
    <text evidence="3">The sequence shown here is derived from an EMBL/GenBank/DDBJ whole genome shotgun (WGS) entry which is preliminary data.</text>
</comment>
<protein>
    <submittedName>
        <fullName evidence="3">Uncharacterized protein</fullName>
    </submittedName>
</protein>
<dbReference type="AlphaFoldDB" id="A0A9W7E1R9"/>
<evidence type="ECO:0000256" key="1">
    <source>
        <dbReference type="SAM" id="MobiDB-lite"/>
    </source>
</evidence>
<feature type="compositionally biased region" description="Low complexity" evidence="1">
    <location>
        <begin position="84"/>
        <end position="96"/>
    </location>
</feature>
<name>A0A9W7E1R9_9STRA</name>
<evidence type="ECO:0000256" key="2">
    <source>
        <dbReference type="SAM" id="Phobius"/>
    </source>
</evidence>
<dbReference type="EMBL" id="BLQM01000068">
    <property type="protein sequence ID" value="GMH58963.1"/>
    <property type="molecule type" value="Genomic_DNA"/>
</dbReference>
<keyword evidence="2" id="KW-0812">Transmembrane</keyword>